<dbReference type="AlphaFoldDB" id="A0A381NHM3"/>
<sequence length="313" mass="33782">MKSVIGIDIGGTITKIGIVSKGAEILKKTSFRTKDYKDFSSYIDKIHSSINKITSDNIEILGVGIGAPNASKNGTIETPANLNWTGNLNLVENLKKKINLPVFLSNDANCAAIGEMMYGKAKNLKDFIVITLGTGLGSGIISNGKLIEGYDGFAAELGHFSINNSEGRLTGLGVKNGLEAYVSATGIKRTIMYMLSKYMNDSIFRGIAFNDLHGEDITKAAENNDFISIKAFEYTGKILGETLANFVTFSQPEAIILTGGLAHSGKWILNPTIKSFNKNLLPFYQNKVKILLSGLEDKDSAILGSAALVWKNI</sequence>
<gene>
    <name evidence="1" type="ORF">METZ01_LOCUS6743</name>
</gene>
<protein>
    <recommendedName>
        <fullName evidence="2">Glucokinase</fullName>
    </recommendedName>
</protein>
<dbReference type="PANTHER" id="PTHR18964">
    <property type="entry name" value="ROK (REPRESSOR, ORF, KINASE) FAMILY"/>
    <property type="match status" value="1"/>
</dbReference>
<dbReference type="Gene3D" id="3.30.420.40">
    <property type="match status" value="2"/>
</dbReference>
<dbReference type="SUPFAM" id="SSF53067">
    <property type="entry name" value="Actin-like ATPase domain"/>
    <property type="match status" value="1"/>
</dbReference>
<reference evidence="1" key="1">
    <citation type="submission" date="2018-05" db="EMBL/GenBank/DDBJ databases">
        <authorList>
            <person name="Lanie J.A."/>
            <person name="Ng W.-L."/>
            <person name="Kazmierczak K.M."/>
            <person name="Andrzejewski T.M."/>
            <person name="Davidsen T.M."/>
            <person name="Wayne K.J."/>
            <person name="Tettelin H."/>
            <person name="Glass J.I."/>
            <person name="Rusch D."/>
            <person name="Podicherti R."/>
            <person name="Tsui H.-C.T."/>
            <person name="Winkler M.E."/>
        </authorList>
    </citation>
    <scope>NUCLEOTIDE SEQUENCE</scope>
</reference>
<evidence type="ECO:0000313" key="1">
    <source>
        <dbReference type="EMBL" id="SUZ53889.1"/>
    </source>
</evidence>
<dbReference type="InterPro" id="IPR043129">
    <property type="entry name" value="ATPase_NBD"/>
</dbReference>
<accession>A0A381NHM3</accession>
<dbReference type="PANTHER" id="PTHR18964:SF149">
    <property type="entry name" value="BIFUNCTIONAL UDP-N-ACETYLGLUCOSAMINE 2-EPIMERASE_N-ACETYLMANNOSAMINE KINASE"/>
    <property type="match status" value="1"/>
</dbReference>
<dbReference type="EMBL" id="UINC01000355">
    <property type="protein sequence ID" value="SUZ53889.1"/>
    <property type="molecule type" value="Genomic_DNA"/>
</dbReference>
<evidence type="ECO:0008006" key="2">
    <source>
        <dbReference type="Google" id="ProtNLM"/>
    </source>
</evidence>
<organism evidence="1">
    <name type="scientific">marine metagenome</name>
    <dbReference type="NCBI Taxonomy" id="408172"/>
    <lineage>
        <taxon>unclassified sequences</taxon>
        <taxon>metagenomes</taxon>
        <taxon>ecological metagenomes</taxon>
    </lineage>
</organism>
<dbReference type="InterPro" id="IPR000600">
    <property type="entry name" value="ROK"/>
</dbReference>
<proteinExistence type="predicted"/>
<name>A0A381NHM3_9ZZZZ</name>
<dbReference type="Pfam" id="PF00480">
    <property type="entry name" value="ROK"/>
    <property type="match status" value="1"/>
</dbReference>
<dbReference type="PROSITE" id="PS01125">
    <property type="entry name" value="ROK"/>
    <property type="match status" value="1"/>
</dbReference>
<dbReference type="InterPro" id="IPR049874">
    <property type="entry name" value="ROK_cs"/>
</dbReference>